<evidence type="ECO:0000256" key="2">
    <source>
        <dbReference type="ARBA" id="ARBA00007783"/>
    </source>
</evidence>
<dbReference type="Proteomes" id="UP000183843">
    <property type="component" value="Unassembled WGS sequence"/>
</dbReference>
<evidence type="ECO:0000256" key="7">
    <source>
        <dbReference type="ARBA" id="ARBA00022989"/>
    </source>
</evidence>
<gene>
    <name evidence="11" type="ORF">SAMN05216587_10815</name>
</gene>
<keyword evidence="8 9" id="KW-0472">Membrane</keyword>
<evidence type="ECO:0000313" key="12">
    <source>
        <dbReference type="Proteomes" id="UP000183843"/>
    </source>
</evidence>
<feature type="transmembrane region" description="Helical" evidence="9">
    <location>
        <begin position="247"/>
        <end position="268"/>
    </location>
</feature>
<evidence type="ECO:0000256" key="9">
    <source>
        <dbReference type="RuleBase" id="RU361157"/>
    </source>
</evidence>
<keyword evidence="6 9" id="KW-0812">Transmembrane</keyword>
<dbReference type="GO" id="GO:0140359">
    <property type="term" value="F:ABC-type transporter activity"/>
    <property type="evidence" value="ECO:0007669"/>
    <property type="project" value="InterPro"/>
</dbReference>
<dbReference type="Pfam" id="PF01061">
    <property type="entry name" value="ABC2_membrane"/>
    <property type="match status" value="1"/>
</dbReference>
<reference evidence="11 12" key="1">
    <citation type="submission" date="2016-10" db="EMBL/GenBank/DDBJ databases">
        <authorList>
            <person name="de Groot N.N."/>
        </authorList>
    </citation>
    <scope>NUCLEOTIDE SEQUENCE [LARGE SCALE GENOMIC DNA]</scope>
    <source>
        <strain evidence="11 12">L14</strain>
    </source>
</reference>
<dbReference type="RefSeq" id="WP_074816046.1">
    <property type="nucleotide sequence ID" value="NZ_FOJX01000008.1"/>
</dbReference>
<evidence type="ECO:0000256" key="4">
    <source>
        <dbReference type="ARBA" id="ARBA00022475"/>
    </source>
</evidence>
<feature type="transmembrane region" description="Helical" evidence="9">
    <location>
        <begin position="191"/>
        <end position="215"/>
    </location>
</feature>
<dbReference type="AlphaFoldDB" id="A0A1I0XW53"/>
<name>A0A1I0XW53_SELRU</name>
<feature type="transmembrane region" description="Helical" evidence="9">
    <location>
        <begin position="80"/>
        <end position="98"/>
    </location>
</feature>
<feature type="transmembrane region" description="Helical" evidence="9">
    <location>
        <begin position="161"/>
        <end position="184"/>
    </location>
</feature>
<evidence type="ECO:0000256" key="1">
    <source>
        <dbReference type="ARBA" id="ARBA00004429"/>
    </source>
</evidence>
<sequence length="279" mass="31141">MSIYRTHIKAQSGWFDIDLKELFQYKDLILLFFKRNYVIRYKQTILGPLWLILNPLLTVTLYAMVFGSLAGLSTDGVPQFVFYLCSNALWAFFATSLTQTAGTFTENAAIMGKVYFPRLVMPISAVLTGGLDLAIQLGMLVIAMIWYMVSGIHFAIDVSIFLAPVLVLQVGLLGLGCGIIIAALTTKYRDLAILVGFGVQLWMYATPVVYTAGLVPEKYLSLFMLNPMATIMECWRSVAIGAGQFMWGYWGLSWLITLTVLVIGVVIFSRIEKTFMDTV</sequence>
<evidence type="ECO:0000256" key="8">
    <source>
        <dbReference type="ARBA" id="ARBA00023136"/>
    </source>
</evidence>
<dbReference type="PROSITE" id="PS51012">
    <property type="entry name" value="ABC_TM2"/>
    <property type="match status" value="1"/>
</dbReference>
<evidence type="ECO:0000256" key="3">
    <source>
        <dbReference type="ARBA" id="ARBA00022448"/>
    </source>
</evidence>
<keyword evidence="5" id="KW-0997">Cell inner membrane</keyword>
<proteinExistence type="inferred from homology"/>
<dbReference type="PANTHER" id="PTHR30413">
    <property type="entry name" value="INNER MEMBRANE TRANSPORT PERMEASE"/>
    <property type="match status" value="1"/>
</dbReference>
<feature type="domain" description="ABC transmembrane type-2" evidence="10">
    <location>
        <begin position="46"/>
        <end position="271"/>
    </location>
</feature>
<evidence type="ECO:0000259" key="10">
    <source>
        <dbReference type="PROSITE" id="PS51012"/>
    </source>
</evidence>
<dbReference type="InterPro" id="IPR013525">
    <property type="entry name" value="ABC2_TM"/>
</dbReference>
<evidence type="ECO:0000313" key="11">
    <source>
        <dbReference type="EMBL" id="SFB05231.1"/>
    </source>
</evidence>
<dbReference type="InterPro" id="IPR047817">
    <property type="entry name" value="ABC2_TM_bact-type"/>
</dbReference>
<dbReference type="PANTHER" id="PTHR30413:SF8">
    <property type="entry name" value="TRANSPORT PERMEASE PROTEIN"/>
    <property type="match status" value="1"/>
</dbReference>
<feature type="transmembrane region" description="Helical" evidence="9">
    <location>
        <begin position="49"/>
        <end position="74"/>
    </location>
</feature>
<evidence type="ECO:0000256" key="5">
    <source>
        <dbReference type="ARBA" id="ARBA00022519"/>
    </source>
</evidence>
<feature type="transmembrane region" description="Helical" evidence="9">
    <location>
        <begin position="119"/>
        <end position="149"/>
    </location>
</feature>
<keyword evidence="3 9" id="KW-0813">Transport</keyword>
<comment type="similarity">
    <text evidence="2 9">Belongs to the ABC-2 integral membrane protein family.</text>
</comment>
<dbReference type="EMBL" id="FOJX01000008">
    <property type="protein sequence ID" value="SFB05231.1"/>
    <property type="molecule type" value="Genomic_DNA"/>
</dbReference>
<keyword evidence="7 9" id="KW-1133">Transmembrane helix</keyword>
<keyword evidence="4 9" id="KW-1003">Cell membrane</keyword>
<dbReference type="GO" id="GO:0015920">
    <property type="term" value="P:lipopolysaccharide transport"/>
    <property type="evidence" value="ECO:0007669"/>
    <property type="project" value="TreeGrafter"/>
</dbReference>
<dbReference type="GO" id="GO:0005886">
    <property type="term" value="C:plasma membrane"/>
    <property type="evidence" value="ECO:0007669"/>
    <property type="project" value="UniProtKB-SubCell"/>
</dbReference>
<protein>
    <recommendedName>
        <fullName evidence="9">Transport permease protein</fullName>
    </recommendedName>
</protein>
<organism evidence="11 12">
    <name type="scientific">Selenomonas ruminantium</name>
    <dbReference type="NCBI Taxonomy" id="971"/>
    <lineage>
        <taxon>Bacteria</taxon>
        <taxon>Bacillati</taxon>
        <taxon>Bacillota</taxon>
        <taxon>Negativicutes</taxon>
        <taxon>Selenomonadales</taxon>
        <taxon>Selenomonadaceae</taxon>
        <taxon>Selenomonas</taxon>
    </lineage>
</organism>
<comment type="subcellular location">
    <subcellularLocation>
        <location evidence="1">Cell inner membrane</location>
        <topology evidence="1">Multi-pass membrane protein</topology>
    </subcellularLocation>
    <subcellularLocation>
        <location evidence="9">Cell membrane</location>
        <topology evidence="9">Multi-pass membrane protein</topology>
    </subcellularLocation>
</comment>
<evidence type="ECO:0000256" key="6">
    <source>
        <dbReference type="ARBA" id="ARBA00022692"/>
    </source>
</evidence>
<accession>A0A1I0XW53</accession>